<evidence type="ECO:0000256" key="2">
    <source>
        <dbReference type="ARBA" id="ARBA00022679"/>
    </source>
</evidence>
<dbReference type="OrthoDB" id="1112315at2"/>
<dbReference type="InterPro" id="IPR003447">
    <property type="entry name" value="FEMABX"/>
</dbReference>
<keyword evidence="3" id="KW-0133">Cell shape</keyword>
<evidence type="ECO:0000256" key="1">
    <source>
        <dbReference type="ARBA" id="ARBA00009943"/>
    </source>
</evidence>
<keyword evidence="2 8" id="KW-0808">Transferase</keyword>
<evidence type="ECO:0000256" key="5">
    <source>
        <dbReference type="ARBA" id="ARBA00023315"/>
    </source>
</evidence>
<dbReference type="Pfam" id="PF13480">
    <property type="entry name" value="Acetyltransf_6"/>
    <property type="match status" value="1"/>
</dbReference>
<evidence type="ECO:0000313" key="9">
    <source>
        <dbReference type="Proteomes" id="UP000249518"/>
    </source>
</evidence>
<feature type="domain" description="BioF2-like acetyltransferase" evidence="7">
    <location>
        <begin position="165"/>
        <end position="293"/>
    </location>
</feature>
<dbReference type="PANTHER" id="PTHR36174">
    <property type="entry name" value="LIPID II:GLYCINE GLYCYLTRANSFERASE"/>
    <property type="match status" value="1"/>
</dbReference>
<dbReference type="GO" id="GO:0009252">
    <property type="term" value="P:peptidoglycan biosynthetic process"/>
    <property type="evidence" value="ECO:0007669"/>
    <property type="project" value="UniProtKB-KW"/>
</dbReference>
<dbReference type="InterPro" id="IPR050644">
    <property type="entry name" value="PG_Glycine_Bridge_Synth"/>
</dbReference>
<protein>
    <submittedName>
        <fullName evidence="8">Acetyltransferase (GNAT) family protein</fullName>
    </submittedName>
</protein>
<accession>A0A328WQ00</accession>
<dbReference type="SUPFAM" id="SSF55729">
    <property type="entry name" value="Acyl-CoA N-acyltransferases (Nat)"/>
    <property type="match status" value="2"/>
</dbReference>
<proteinExistence type="inferred from homology"/>
<dbReference type="InterPro" id="IPR016181">
    <property type="entry name" value="Acyl_CoA_acyltransferase"/>
</dbReference>
<organism evidence="8 9">
    <name type="scientific">Flavobacterium lacus</name>
    <dbReference type="NCBI Taxonomy" id="1353778"/>
    <lineage>
        <taxon>Bacteria</taxon>
        <taxon>Pseudomonadati</taxon>
        <taxon>Bacteroidota</taxon>
        <taxon>Flavobacteriia</taxon>
        <taxon>Flavobacteriales</taxon>
        <taxon>Flavobacteriaceae</taxon>
        <taxon>Flavobacterium</taxon>
    </lineage>
</organism>
<keyword evidence="5" id="KW-0012">Acyltransferase</keyword>
<evidence type="ECO:0000256" key="6">
    <source>
        <dbReference type="ARBA" id="ARBA00023316"/>
    </source>
</evidence>
<name>A0A328WQ00_9FLAO</name>
<sequence>MEIIFSKDNVWLAKWDDFVQNENRASHLLLSDWNKAFKSYGFDFEIGLLVENDKIIGGFSAVIAKALFFKFYIVPFGPIVSDGYESKVNGLIEKVIERAKFYKSSYCHITIPENADGNEHVFRELPSLPILNNVQKGHLFKYVYSSNGLNWKTVNNFANEEDLLSSFRASVRRYIRSSERKQLELRFLESEVEVKLAYNLCLENAKNHNYSLREWSSFKETLLSMIENKKAKFLGAFYENDIKGAALIVKAGNYYTYILGGTKKQKPDFLAGHFLHWQAIKLSFSEKLRGYNISLGGSKGVVDLKNSYADSQIYFENSKYHWVLKPTHFKLYLFFEKKLKNNKKLISKLLNRIKR</sequence>
<evidence type="ECO:0000256" key="4">
    <source>
        <dbReference type="ARBA" id="ARBA00022984"/>
    </source>
</evidence>
<dbReference type="GO" id="GO:0008360">
    <property type="term" value="P:regulation of cell shape"/>
    <property type="evidence" value="ECO:0007669"/>
    <property type="project" value="UniProtKB-KW"/>
</dbReference>
<dbReference type="Gene3D" id="3.40.630.30">
    <property type="match status" value="2"/>
</dbReference>
<dbReference type="RefSeq" id="WP_112086683.1">
    <property type="nucleotide sequence ID" value="NZ_QLSV01000011.1"/>
</dbReference>
<evidence type="ECO:0000313" key="8">
    <source>
        <dbReference type="EMBL" id="RAR47196.1"/>
    </source>
</evidence>
<evidence type="ECO:0000256" key="3">
    <source>
        <dbReference type="ARBA" id="ARBA00022960"/>
    </source>
</evidence>
<dbReference type="EMBL" id="QLSV01000011">
    <property type="protein sequence ID" value="RAR47196.1"/>
    <property type="molecule type" value="Genomic_DNA"/>
</dbReference>
<dbReference type="GO" id="GO:0071555">
    <property type="term" value="P:cell wall organization"/>
    <property type="evidence" value="ECO:0007669"/>
    <property type="project" value="UniProtKB-KW"/>
</dbReference>
<keyword evidence="6" id="KW-0961">Cell wall biogenesis/degradation</keyword>
<comment type="caution">
    <text evidence="8">The sequence shown here is derived from an EMBL/GenBank/DDBJ whole genome shotgun (WGS) entry which is preliminary data.</text>
</comment>
<dbReference type="AlphaFoldDB" id="A0A328WQ00"/>
<gene>
    <name evidence="8" type="ORF">B0I10_111106</name>
</gene>
<dbReference type="PROSITE" id="PS51191">
    <property type="entry name" value="FEMABX"/>
    <property type="match status" value="1"/>
</dbReference>
<dbReference type="Proteomes" id="UP000249518">
    <property type="component" value="Unassembled WGS sequence"/>
</dbReference>
<evidence type="ECO:0000259" key="7">
    <source>
        <dbReference type="Pfam" id="PF13480"/>
    </source>
</evidence>
<keyword evidence="9" id="KW-1185">Reference proteome</keyword>
<dbReference type="InterPro" id="IPR038740">
    <property type="entry name" value="BioF2-like_GNAT_dom"/>
</dbReference>
<dbReference type="GO" id="GO:0016755">
    <property type="term" value="F:aminoacyltransferase activity"/>
    <property type="evidence" value="ECO:0007669"/>
    <property type="project" value="InterPro"/>
</dbReference>
<reference evidence="8 9" key="1">
    <citation type="submission" date="2018-06" db="EMBL/GenBank/DDBJ databases">
        <title>Genomic Encyclopedia of Type Strains, Phase III (KMG-III): the genomes of soil and plant-associated and newly described type strains.</title>
        <authorList>
            <person name="Whitman W."/>
        </authorList>
    </citation>
    <scope>NUCLEOTIDE SEQUENCE [LARGE SCALE GENOMIC DNA]</scope>
    <source>
        <strain evidence="8 9">CGMCC 1.12504</strain>
    </source>
</reference>
<comment type="similarity">
    <text evidence="1">Belongs to the FemABX family.</text>
</comment>
<keyword evidence="4" id="KW-0573">Peptidoglycan synthesis</keyword>
<dbReference type="PANTHER" id="PTHR36174:SF1">
    <property type="entry name" value="LIPID II:GLYCINE GLYCYLTRANSFERASE"/>
    <property type="match status" value="1"/>
</dbReference>